<dbReference type="Proteomes" id="UP000827092">
    <property type="component" value="Unassembled WGS sequence"/>
</dbReference>
<protein>
    <submittedName>
        <fullName evidence="1">Uncharacterized protein</fullName>
    </submittedName>
</protein>
<proteinExistence type="predicted"/>
<evidence type="ECO:0000313" key="1">
    <source>
        <dbReference type="EMBL" id="KAG8186221.1"/>
    </source>
</evidence>
<gene>
    <name evidence="1" type="ORF">JTE90_008748</name>
</gene>
<organism evidence="1 2">
    <name type="scientific">Oedothorax gibbosus</name>
    <dbReference type="NCBI Taxonomy" id="931172"/>
    <lineage>
        <taxon>Eukaryota</taxon>
        <taxon>Metazoa</taxon>
        <taxon>Ecdysozoa</taxon>
        <taxon>Arthropoda</taxon>
        <taxon>Chelicerata</taxon>
        <taxon>Arachnida</taxon>
        <taxon>Araneae</taxon>
        <taxon>Araneomorphae</taxon>
        <taxon>Entelegynae</taxon>
        <taxon>Araneoidea</taxon>
        <taxon>Linyphiidae</taxon>
        <taxon>Erigoninae</taxon>
        <taxon>Oedothorax</taxon>
    </lineage>
</organism>
<dbReference type="EMBL" id="JAFNEN010000309">
    <property type="protein sequence ID" value="KAG8186221.1"/>
    <property type="molecule type" value="Genomic_DNA"/>
</dbReference>
<name>A0AAV6URI0_9ARAC</name>
<keyword evidence="2" id="KW-1185">Reference proteome</keyword>
<sequence length="112" mass="12909">MSNFDSNFFHNKMPLQFRPDSFQPTTNLTYNPHKPTQSLIKPLGKLAYPTVPKLKKNLRHLGIHEADAWRWPRNPGVYDLLKAACPLDYSMKGFVAGIQMQHCLQSEAHDLF</sequence>
<comment type="caution">
    <text evidence="1">The sequence shown here is derived from an EMBL/GenBank/DDBJ whole genome shotgun (WGS) entry which is preliminary data.</text>
</comment>
<reference evidence="1 2" key="1">
    <citation type="journal article" date="2022" name="Nat. Ecol. Evol.">
        <title>A masculinizing supergene underlies an exaggerated male reproductive morph in a spider.</title>
        <authorList>
            <person name="Hendrickx F."/>
            <person name="De Corte Z."/>
            <person name="Sonet G."/>
            <person name="Van Belleghem S.M."/>
            <person name="Kostlbacher S."/>
            <person name="Vangestel C."/>
        </authorList>
    </citation>
    <scope>NUCLEOTIDE SEQUENCE [LARGE SCALE GENOMIC DNA]</scope>
    <source>
        <strain evidence="1">W744_W776</strain>
    </source>
</reference>
<evidence type="ECO:0000313" key="2">
    <source>
        <dbReference type="Proteomes" id="UP000827092"/>
    </source>
</evidence>
<accession>A0AAV6URI0</accession>
<dbReference type="AlphaFoldDB" id="A0AAV6URI0"/>